<comment type="catalytic activity">
    <reaction evidence="8 9">
        <text>L-histidinol phosphate + 2-oxoglutarate = 3-(imidazol-4-yl)-2-oxopropyl phosphate + L-glutamate</text>
        <dbReference type="Rhea" id="RHEA:23744"/>
        <dbReference type="ChEBI" id="CHEBI:16810"/>
        <dbReference type="ChEBI" id="CHEBI:29985"/>
        <dbReference type="ChEBI" id="CHEBI:57766"/>
        <dbReference type="ChEBI" id="CHEBI:57980"/>
        <dbReference type="EC" id="2.6.1.9"/>
    </reaction>
</comment>
<name>A0A1G1L1I9_9BACT</name>
<dbReference type="PANTHER" id="PTHR43643">
    <property type="entry name" value="HISTIDINOL-PHOSPHATE AMINOTRANSFERASE 2"/>
    <property type="match status" value="1"/>
</dbReference>
<keyword evidence="5 9" id="KW-0032">Aminotransferase</keyword>
<feature type="domain" description="Aminotransferase class I/classII large" evidence="10">
    <location>
        <begin position="32"/>
        <end position="357"/>
    </location>
</feature>
<dbReference type="HAMAP" id="MF_01023">
    <property type="entry name" value="HisC_aminotrans_2"/>
    <property type="match status" value="1"/>
</dbReference>
<comment type="caution">
    <text evidence="11">The sequence shown here is derived from an EMBL/GenBank/DDBJ whole genome shotgun (WGS) entry which is preliminary data.</text>
</comment>
<gene>
    <name evidence="9" type="primary">hisC</name>
    <name evidence="11" type="ORF">A3G33_06380</name>
</gene>
<comment type="cofactor">
    <cofactor evidence="1 9">
        <name>pyridoxal 5'-phosphate</name>
        <dbReference type="ChEBI" id="CHEBI:597326"/>
    </cofactor>
</comment>
<dbReference type="SUPFAM" id="SSF53383">
    <property type="entry name" value="PLP-dependent transferases"/>
    <property type="match status" value="1"/>
</dbReference>
<feature type="modified residue" description="N6-(pyridoxal phosphate)lysine" evidence="9">
    <location>
        <position position="225"/>
    </location>
</feature>
<dbReference type="GO" id="GO:0030170">
    <property type="term" value="F:pyridoxal phosphate binding"/>
    <property type="evidence" value="ECO:0007669"/>
    <property type="project" value="InterPro"/>
</dbReference>
<comment type="similarity">
    <text evidence="3 9">Belongs to the class-II pyridoxal-phosphate-dependent aminotransferase family. Histidinol-phosphate aminotransferase subfamily.</text>
</comment>
<evidence type="ECO:0000256" key="4">
    <source>
        <dbReference type="ARBA" id="ARBA00011738"/>
    </source>
</evidence>
<evidence type="ECO:0000256" key="2">
    <source>
        <dbReference type="ARBA" id="ARBA00005011"/>
    </source>
</evidence>
<evidence type="ECO:0000259" key="10">
    <source>
        <dbReference type="Pfam" id="PF00155"/>
    </source>
</evidence>
<evidence type="ECO:0000256" key="3">
    <source>
        <dbReference type="ARBA" id="ARBA00007970"/>
    </source>
</evidence>
<evidence type="ECO:0000256" key="9">
    <source>
        <dbReference type="HAMAP-Rule" id="MF_01023"/>
    </source>
</evidence>
<protein>
    <recommendedName>
        <fullName evidence="9">Histidinol-phosphate aminotransferase</fullName>
        <ecNumber evidence="9">2.6.1.9</ecNumber>
    </recommendedName>
    <alternativeName>
        <fullName evidence="9">Imidazole acetol-phosphate transaminase</fullName>
    </alternativeName>
</protein>
<dbReference type="AlphaFoldDB" id="A0A1G1L1I9"/>
<evidence type="ECO:0000256" key="1">
    <source>
        <dbReference type="ARBA" id="ARBA00001933"/>
    </source>
</evidence>
<keyword evidence="9" id="KW-0028">Amino-acid biosynthesis</keyword>
<dbReference type="EMBL" id="MHFR01000017">
    <property type="protein sequence ID" value="OGW99004.1"/>
    <property type="molecule type" value="Genomic_DNA"/>
</dbReference>
<keyword evidence="6 9" id="KW-0808">Transferase</keyword>
<keyword evidence="9" id="KW-0368">Histidine biosynthesis</keyword>
<dbReference type="Proteomes" id="UP000178187">
    <property type="component" value="Unassembled WGS sequence"/>
</dbReference>
<comment type="pathway">
    <text evidence="2 9">Amino-acid biosynthesis; L-histidine biosynthesis; L-histidine from 5-phospho-alpha-D-ribose 1-diphosphate: step 7/9.</text>
</comment>
<dbReference type="GO" id="GO:0004400">
    <property type="term" value="F:histidinol-phosphate transaminase activity"/>
    <property type="evidence" value="ECO:0007669"/>
    <property type="project" value="UniProtKB-UniRule"/>
</dbReference>
<dbReference type="EC" id="2.6.1.9" evidence="9"/>
<dbReference type="Gene3D" id="3.90.1150.10">
    <property type="entry name" value="Aspartate Aminotransferase, domain 1"/>
    <property type="match status" value="1"/>
</dbReference>
<dbReference type="Gene3D" id="3.40.640.10">
    <property type="entry name" value="Type I PLP-dependent aspartate aminotransferase-like (Major domain)"/>
    <property type="match status" value="1"/>
</dbReference>
<keyword evidence="7 9" id="KW-0663">Pyridoxal phosphate</keyword>
<dbReference type="GO" id="GO:0000105">
    <property type="term" value="P:L-histidine biosynthetic process"/>
    <property type="evidence" value="ECO:0007669"/>
    <property type="project" value="UniProtKB-UniRule"/>
</dbReference>
<evidence type="ECO:0000256" key="6">
    <source>
        <dbReference type="ARBA" id="ARBA00022679"/>
    </source>
</evidence>
<accession>A0A1G1L1I9</accession>
<evidence type="ECO:0000256" key="7">
    <source>
        <dbReference type="ARBA" id="ARBA00022898"/>
    </source>
</evidence>
<evidence type="ECO:0000313" key="12">
    <source>
        <dbReference type="Proteomes" id="UP000178187"/>
    </source>
</evidence>
<dbReference type="Pfam" id="PF00155">
    <property type="entry name" value="Aminotran_1_2"/>
    <property type="match status" value="1"/>
</dbReference>
<evidence type="ECO:0000313" key="11">
    <source>
        <dbReference type="EMBL" id="OGW99004.1"/>
    </source>
</evidence>
<dbReference type="InterPro" id="IPR004839">
    <property type="entry name" value="Aminotransferase_I/II_large"/>
</dbReference>
<dbReference type="CDD" id="cd00609">
    <property type="entry name" value="AAT_like"/>
    <property type="match status" value="1"/>
</dbReference>
<evidence type="ECO:0000256" key="8">
    <source>
        <dbReference type="ARBA" id="ARBA00047481"/>
    </source>
</evidence>
<dbReference type="PANTHER" id="PTHR43643:SF3">
    <property type="entry name" value="HISTIDINOL-PHOSPHATE AMINOTRANSFERASE"/>
    <property type="match status" value="1"/>
</dbReference>
<dbReference type="UniPathway" id="UPA00031">
    <property type="reaction ID" value="UER00012"/>
</dbReference>
<comment type="subunit">
    <text evidence="4 9">Homodimer.</text>
</comment>
<dbReference type="NCBIfam" id="TIGR01141">
    <property type="entry name" value="hisC"/>
    <property type="match status" value="1"/>
</dbReference>
<organism evidence="11 12">
    <name type="scientific">Candidatus Danuiimicrobium aquiferis</name>
    <dbReference type="NCBI Taxonomy" id="1801832"/>
    <lineage>
        <taxon>Bacteria</taxon>
        <taxon>Pseudomonadati</taxon>
        <taxon>Candidatus Omnitrophota</taxon>
        <taxon>Candidatus Danuiimicrobium</taxon>
    </lineage>
</organism>
<evidence type="ECO:0000256" key="5">
    <source>
        <dbReference type="ARBA" id="ARBA00022576"/>
    </source>
</evidence>
<dbReference type="InterPro" id="IPR015424">
    <property type="entry name" value="PyrdxlP-dep_Trfase"/>
</dbReference>
<dbReference type="InterPro" id="IPR050106">
    <property type="entry name" value="HistidinolP_aminotransfase"/>
</dbReference>
<reference evidence="11 12" key="1">
    <citation type="journal article" date="2016" name="Nat. Commun.">
        <title>Thousands of microbial genomes shed light on interconnected biogeochemical processes in an aquifer system.</title>
        <authorList>
            <person name="Anantharaman K."/>
            <person name="Brown C.T."/>
            <person name="Hug L.A."/>
            <person name="Sharon I."/>
            <person name="Castelle C.J."/>
            <person name="Probst A.J."/>
            <person name="Thomas B.C."/>
            <person name="Singh A."/>
            <person name="Wilkins M.J."/>
            <person name="Karaoz U."/>
            <person name="Brodie E.L."/>
            <person name="Williams K.H."/>
            <person name="Hubbard S.S."/>
            <person name="Banfield J.F."/>
        </authorList>
    </citation>
    <scope>NUCLEOTIDE SEQUENCE [LARGE SCALE GENOMIC DNA]</scope>
</reference>
<dbReference type="InterPro" id="IPR005861">
    <property type="entry name" value="HisP_aminotrans"/>
</dbReference>
<dbReference type="InterPro" id="IPR015421">
    <property type="entry name" value="PyrdxlP-dep_Trfase_major"/>
</dbReference>
<dbReference type="InterPro" id="IPR015422">
    <property type="entry name" value="PyrdxlP-dep_Trfase_small"/>
</dbReference>
<sequence>MKELFKSNIDSIVPYEPGRPIEEIQRELGLNRVIKLASNENPLGPSPKAVRAMRQAIREMHLYPDGAAYYLKERLTKEFSLTPKQLVIGNGSNEIIELLARGFLVDGDQVISSEKTFLVYPLISQVCGATFVTVPMKGYSYDLAGIAAKINGRTKLIFIANPNNPTGTYVSFREVENFLAKVPERVLICFDEAYIDFADAKDFPNALNYIKAGMKNVISLRTFSKAQGLAGLRIGYGIVSEEISAYLDKVRQPFNVNRMAQIAACAALDDKTFRLKTKRLVSRGKKYLYEQLDKLGLEYVPSQANFVLIDVKLDAKKVFQEMLKEGVIVRAMTAYDLASHIRVTIGMREELEEFLRVLELVLKRLGKR</sequence>
<proteinExistence type="inferred from homology"/>